<feature type="chain" id="PRO_5021857483" evidence="13">
    <location>
        <begin position="25"/>
        <end position="717"/>
    </location>
</feature>
<dbReference type="InterPro" id="IPR039426">
    <property type="entry name" value="TonB-dep_rcpt-like"/>
</dbReference>
<name>A0A558R8R3_9SPHN</name>
<evidence type="ECO:0000256" key="6">
    <source>
        <dbReference type="ARBA" id="ARBA00023004"/>
    </source>
</evidence>
<comment type="subcellular location">
    <subcellularLocation>
        <location evidence="1 11">Cell outer membrane</location>
        <topology evidence="1 11">Multi-pass membrane protein</topology>
    </subcellularLocation>
</comment>
<keyword evidence="7" id="KW-0406">Ion transport</keyword>
<keyword evidence="2 11" id="KW-0813">Transport</keyword>
<evidence type="ECO:0000256" key="3">
    <source>
        <dbReference type="ARBA" id="ARBA00022452"/>
    </source>
</evidence>
<evidence type="ECO:0000256" key="1">
    <source>
        <dbReference type="ARBA" id="ARBA00004571"/>
    </source>
</evidence>
<evidence type="ECO:0000256" key="12">
    <source>
        <dbReference type="RuleBase" id="RU003357"/>
    </source>
</evidence>
<keyword evidence="5 11" id="KW-0812">Transmembrane</keyword>
<dbReference type="RefSeq" id="WP_145149231.1">
    <property type="nucleotide sequence ID" value="NZ_VNIM01000017.1"/>
</dbReference>
<evidence type="ECO:0000256" key="9">
    <source>
        <dbReference type="ARBA" id="ARBA00023136"/>
    </source>
</evidence>
<accession>A0A558R8R3</accession>
<dbReference type="Proteomes" id="UP000318681">
    <property type="component" value="Unassembled WGS sequence"/>
</dbReference>
<comment type="similarity">
    <text evidence="11 12">Belongs to the TonB-dependent receptor family.</text>
</comment>
<dbReference type="InterPro" id="IPR000531">
    <property type="entry name" value="Beta-barrel_TonB"/>
</dbReference>
<evidence type="ECO:0000256" key="2">
    <source>
        <dbReference type="ARBA" id="ARBA00022448"/>
    </source>
</evidence>
<evidence type="ECO:0000256" key="13">
    <source>
        <dbReference type="SAM" id="SignalP"/>
    </source>
</evidence>
<dbReference type="CDD" id="cd01347">
    <property type="entry name" value="ligand_gated_channel"/>
    <property type="match status" value="1"/>
</dbReference>
<dbReference type="InterPro" id="IPR012910">
    <property type="entry name" value="Plug_dom"/>
</dbReference>
<keyword evidence="8 12" id="KW-0798">TonB box</keyword>
<keyword evidence="13" id="KW-0732">Signal</keyword>
<evidence type="ECO:0000256" key="10">
    <source>
        <dbReference type="ARBA" id="ARBA00023237"/>
    </source>
</evidence>
<dbReference type="GO" id="GO:0006826">
    <property type="term" value="P:iron ion transport"/>
    <property type="evidence" value="ECO:0007669"/>
    <property type="project" value="UniProtKB-KW"/>
</dbReference>
<feature type="signal peptide" evidence="13">
    <location>
        <begin position="1"/>
        <end position="24"/>
    </location>
</feature>
<dbReference type="Gene3D" id="2.40.170.20">
    <property type="entry name" value="TonB-dependent receptor, beta-barrel domain"/>
    <property type="match status" value="1"/>
</dbReference>
<evidence type="ECO:0000256" key="7">
    <source>
        <dbReference type="ARBA" id="ARBA00023065"/>
    </source>
</evidence>
<feature type="domain" description="TonB-dependent receptor-like beta-barrel" evidence="14">
    <location>
        <begin position="243"/>
        <end position="683"/>
    </location>
</feature>
<keyword evidence="17" id="KW-1185">Reference proteome</keyword>
<evidence type="ECO:0000259" key="15">
    <source>
        <dbReference type="Pfam" id="PF07715"/>
    </source>
</evidence>
<keyword evidence="6" id="KW-0408">Iron</keyword>
<sequence length="717" mass="78405">MRFRTALLISVAATSACALSPAFAQTTPEGDGEIIVTAQRRAERTEDVPISITSVSGDLVEKAGITRFEDIARIAPGLTIARTGVYTQPAIRGITTALSGGENNVATYIDGVYIRSSRGLNNDLVNIASVQVLKGPQGTLFGRNATGGALLIETLQPSLTGTEGRFSATYARFDDRRLQGYVSTPLAENAAVSLLGAYRKSDGYIKDVAGFDSAPLNTYTFAAKLRWEPTDRLDLSVKLDTAKIADGRALATTITGRSLAQFLFPGSYSETRDNRTSLNHPVINRAKQYNGSVKAQYDLDWAALTSITSYQAENNYSHFETDGSAQLVYDQRFKEDYRTFQQEFNFASKGDSPLQYVLGLYYYHNKYRQYDNVTLTGPSTETRRRTEAFAAFGDLTWQATERLFLTGGLRYSIERPKQAILTGAGLLQNPGPQNPGKDKFRSATPRVVARYELGTDTNVYASYSKGFKSGFIDGIAPLFATIKPEKVDAYEVGFKTRAGTLRFDTAAFYYDYKDLQVGSVVVLNGLTQTITANAANAEIYGAEAQLSARPIDGLNLSGGVSYTHARYKDFPNATVSLPNAVGLNSSTCGRTFCTQDFSGQRIVRSPDWTVNANVDYTIPINDGSLLFAANATYTSEFSPTKSDRGLNGTGYRYLQPDTFQLNLRAAYTLPGDKWTLSVFGRNVTDVKTYAVLTGNAFGDYQVLGEPATYGVTLDFRF</sequence>
<evidence type="ECO:0000313" key="16">
    <source>
        <dbReference type="EMBL" id="TVV75764.1"/>
    </source>
</evidence>
<evidence type="ECO:0000256" key="8">
    <source>
        <dbReference type="ARBA" id="ARBA00023077"/>
    </source>
</evidence>
<keyword evidence="4" id="KW-0410">Iron transport</keyword>
<gene>
    <name evidence="16" type="ORF">FOY91_06290</name>
</gene>
<proteinExistence type="inferred from homology"/>
<dbReference type="PANTHER" id="PTHR32552">
    <property type="entry name" value="FERRICHROME IRON RECEPTOR-RELATED"/>
    <property type="match status" value="1"/>
</dbReference>
<dbReference type="InterPro" id="IPR036942">
    <property type="entry name" value="Beta-barrel_TonB_sf"/>
</dbReference>
<dbReference type="Pfam" id="PF00593">
    <property type="entry name" value="TonB_dep_Rec_b-barrel"/>
    <property type="match status" value="1"/>
</dbReference>
<dbReference type="Pfam" id="PF07715">
    <property type="entry name" value="Plug"/>
    <property type="match status" value="1"/>
</dbReference>
<evidence type="ECO:0000259" key="14">
    <source>
        <dbReference type="Pfam" id="PF00593"/>
    </source>
</evidence>
<dbReference type="OrthoDB" id="7463630at2"/>
<evidence type="ECO:0000256" key="4">
    <source>
        <dbReference type="ARBA" id="ARBA00022496"/>
    </source>
</evidence>
<evidence type="ECO:0000313" key="17">
    <source>
        <dbReference type="Proteomes" id="UP000318681"/>
    </source>
</evidence>
<dbReference type="GO" id="GO:0009279">
    <property type="term" value="C:cell outer membrane"/>
    <property type="evidence" value="ECO:0007669"/>
    <property type="project" value="UniProtKB-SubCell"/>
</dbReference>
<organism evidence="16 17">
    <name type="scientific">Alterirhizorhabdus solaris</name>
    <dbReference type="NCBI Taxonomy" id="2529389"/>
    <lineage>
        <taxon>Bacteria</taxon>
        <taxon>Pseudomonadati</taxon>
        <taxon>Pseudomonadota</taxon>
        <taxon>Alphaproteobacteria</taxon>
        <taxon>Sphingomonadales</taxon>
        <taxon>Rhizorhabdaceae</taxon>
        <taxon>Alterirhizorhabdus</taxon>
    </lineage>
</organism>
<dbReference type="PROSITE" id="PS51257">
    <property type="entry name" value="PROKAR_LIPOPROTEIN"/>
    <property type="match status" value="1"/>
</dbReference>
<evidence type="ECO:0000256" key="11">
    <source>
        <dbReference type="PROSITE-ProRule" id="PRU01360"/>
    </source>
</evidence>
<keyword evidence="16" id="KW-0675">Receptor</keyword>
<dbReference type="EMBL" id="VNIM01000017">
    <property type="protein sequence ID" value="TVV75764.1"/>
    <property type="molecule type" value="Genomic_DNA"/>
</dbReference>
<keyword evidence="9 11" id="KW-0472">Membrane</keyword>
<keyword evidence="3 11" id="KW-1134">Transmembrane beta strand</keyword>
<reference evidence="16 17" key="1">
    <citation type="submission" date="2019-07" db="EMBL/GenBank/DDBJ databases">
        <title>Sphingomonas solaris sp. nov., isolated from a solar panel from Boston, Massachusetts.</title>
        <authorList>
            <person name="Tanner K."/>
            <person name="Pascual J."/>
            <person name="Mancuso C."/>
            <person name="Pereto J."/>
            <person name="Khalil A."/>
            <person name="Vilanova C."/>
        </authorList>
    </citation>
    <scope>NUCLEOTIDE SEQUENCE [LARGE SCALE GENOMIC DNA]</scope>
    <source>
        <strain evidence="16 17">R4DWN</strain>
    </source>
</reference>
<dbReference type="AlphaFoldDB" id="A0A558R8R3"/>
<feature type="domain" description="TonB-dependent receptor plug" evidence="15">
    <location>
        <begin position="46"/>
        <end position="149"/>
    </location>
</feature>
<dbReference type="PROSITE" id="PS52016">
    <property type="entry name" value="TONB_DEPENDENT_REC_3"/>
    <property type="match status" value="1"/>
</dbReference>
<dbReference type="SUPFAM" id="SSF56935">
    <property type="entry name" value="Porins"/>
    <property type="match status" value="1"/>
</dbReference>
<dbReference type="PANTHER" id="PTHR32552:SF81">
    <property type="entry name" value="TONB-DEPENDENT OUTER MEMBRANE RECEPTOR"/>
    <property type="match status" value="1"/>
</dbReference>
<protein>
    <submittedName>
        <fullName evidence="16">TonB-dependent receptor</fullName>
    </submittedName>
</protein>
<comment type="caution">
    <text evidence="16">The sequence shown here is derived from an EMBL/GenBank/DDBJ whole genome shotgun (WGS) entry which is preliminary data.</text>
</comment>
<evidence type="ECO:0000256" key="5">
    <source>
        <dbReference type="ARBA" id="ARBA00022692"/>
    </source>
</evidence>
<keyword evidence="10 11" id="KW-0998">Cell outer membrane</keyword>